<accession>A0A7E4VHR1</accession>
<proteinExistence type="predicted"/>
<dbReference type="AlphaFoldDB" id="A0A7E4VHR1"/>
<evidence type="ECO:0000313" key="3">
    <source>
        <dbReference type="WBParaSite" id="Pan_g21281.t1"/>
    </source>
</evidence>
<dbReference type="Proteomes" id="UP000492821">
    <property type="component" value="Unassembled WGS sequence"/>
</dbReference>
<name>A0A7E4VHR1_PANRE</name>
<keyword evidence="1" id="KW-0732">Signal</keyword>
<evidence type="ECO:0000256" key="1">
    <source>
        <dbReference type="SAM" id="SignalP"/>
    </source>
</evidence>
<dbReference type="WBParaSite" id="Pan_g21281.t1">
    <property type="protein sequence ID" value="Pan_g21281.t1"/>
    <property type="gene ID" value="Pan_g21281"/>
</dbReference>
<feature type="chain" id="PRO_5028818702" evidence="1">
    <location>
        <begin position="21"/>
        <end position="289"/>
    </location>
</feature>
<feature type="signal peptide" evidence="1">
    <location>
        <begin position="1"/>
        <end position="20"/>
    </location>
</feature>
<reference evidence="3" key="2">
    <citation type="submission" date="2020-10" db="UniProtKB">
        <authorList>
            <consortium name="WormBaseParasite"/>
        </authorList>
    </citation>
    <scope>IDENTIFICATION</scope>
</reference>
<keyword evidence="2" id="KW-1185">Reference proteome</keyword>
<reference evidence="2" key="1">
    <citation type="journal article" date="2013" name="Genetics">
        <title>The draft genome and transcriptome of Panagrellus redivivus are shaped by the harsh demands of a free-living lifestyle.</title>
        <authorList>
            <person name="Srinivasan J."/>
            <person name="Dillman A.R."/>
            <person name="Macchietto M.G."/>
            <person name="Heikkinen L."/>
            <person name="Lakso M."/>
            <person name="Fracchia K.M."/>
            <person name="Antoshechkin I."/>
            <person name="Mortazavi A."/>
            <person name="Wong G."/>
            <person name="Sternberg P.W."/>
        </authorList>
    </citation>
    <scope>NUCLEOTIDE SEQUENCE [LARGE SCALE GENOMIC DNA]</scope>
    <source>
        <strain evidence="2">MT8872</strain>
    </source>
</reference>
<organism evidence="2 3">
    <name type="scientific">Panagrellus redivivus</name>
    <name type="common">Microworm</name>
    <dbReference type="NCBI Taxonomy" id="6233"/>
    <lineage>
        <taxon>Eukaryota</taxon>
        <taxon>Metazoa</taxon>
        <taxon>Ecdysozoa</taxon>
        <taxon>Nematoda</taxon>
        <taxon>Chromadorea</taxon>
        <taxon>Rhabditida</taxon>
        <taxon>Tylenchina</taxon>
        <taxon>Panagrolaimomorpha</taxon>
        <taxon>Panagrolaimoidea</taxon>
        <taxon>Panagrolaimidae</taxon>
        <taxon>Panagrellus</taxon>
    </lineage>
</organism>
<sequence length="289" mass="33344">MQSCLIVALCVVGCAIAVQAKPHVGIEHDIDGPYDAVPTDLLLRAVYNKLKYNILSYSHDDIAALRERLSKFILAVEDRLFIGSVDVEKEKALRSEFKRLPFAKLADFARTQHQEILKILFPTDEKNLRIALNEFLDDNTSEIEHYMDSIWPTVFRYPSIETFYINSHEPVTEESSFKDLLSAGIRKLRELRDCVWNHKKIELANAIIKIIKQADAELIKNNHKEEVDQMLARTPYEKFSELSLHQLSKEASFRAEFLLENVWDSEIVDVKTALVDFINTVEKNTSEFE</sequence>
<protein>
    <submittedName>
        <fullName evidence="3">Uncharacterized protein</fullName>
    </submittedName>
</protein>
<evidence type="ECO:0000313" key="2">
    <source>
        <dbReference type="Proteomes" id="UP000492821"/>
    </source>
</evidence>